<dbReference type="InterPro" id="IPR036767">
    <property type="entry name" value="ApaG_sf"/>
</dbReference>
<keyword evidence="5" id="KW-1185">Reference proteome</keyword>
<dbReference type="InterPro" id="IPR023065">
    <property type="entry name" value="Uncharacterised_ApaG"/>
</dbReference>
<dbReference type="PROSITE" id="PS51087">
    <property type="entry name" value="APAG"/>
    <property type="match status" value="1"/>
</dbReference>
<dbReference type="SUPFAM" id="SSF110069">
    <property type="entry name" value="ApaG-like"/>
    <property type="match status" value="1"/>
</dbReference>
<name>A0A7W7B0B0_9SPHN</name>
<dbReference type="Gene3D" id="2.60.40.1470">
    <property type="entry name" value="ApaG domain"/>
    <property type="match status" value="1"/>
</dbReference>
<evidence type="ECO:0000313" key="5">
    <source>
        <dbReference type="Proteomes" id="UP000566324"/>
    </source>
</evidence>
<dbReference type="PANTHER" id="PTHR47191:SF2">
    <property type="entry name" value="OS05G0170800 PROTEIN"/>
    <property type="match status" value="1"/>
</dbReference>
<gene>
    <name evidence="2" type="primary">apaG</name>
    <name evidence="4" type="ORF">GGQ98_001274</name>
</gene>
<dbReference type="EMBL" id="JACHNZ010000011">
    <property type="protein sequence ID" value="MBB4631662.1"/>
    <property type="molecule type" value="Genomic_DNA"/>
</dbReference>
<evidence type="ECO:0000256" key="1">
    <source>
        <dbReference type="ARBA" id="ARBA00017693"/>
    </source>
</evidence>
<evidence type="ECO:0000313" key="4">
    <source>
        <dbReference type="EMBL" id="MBB4631662.1"/>
    </source>
</evidence>
<dbReference type="Proteomes" id="UP000566324">
    <property type="component" value="Unassembled WGS sequence"/>
</dbReference>
<evidence type="ECO:0000256" key="2">
    <source>
        <dbReference type="HAMAP-Rule" id="MF_00791"/>
    </source>
</evidence>
<comment type="caution">
    <text evidence="4">The sequence shown here is derived from an EMBL/GenBank/DDBJ whole genome shotgun (WGS) entry which is preliminary data.</text>
</comment>
<reference evidence="4 5" key="1">
    <citation type="submission" date="2020-08" db="EMBL/GenBank/DDBJ databases">
        <title>Genomic Encyclopedia of Type Strains, Phase IV (KMG-IV): sequencing the most valuable type-strain genomes for metagenomic binning, comparative biology and taxonomic classification.</title>
        <authorList>
            <person name="Goeker M."/>
        </authorList>
    </citation>
    <scope>NUCLEOTIDE SEQUENCE [LARGE SCALE GENOMIC DNA]</scope>
    <source>
        <strain evidence="4 5">DSM 17328</strain>
    </source>
</reference>
<dbReference type="AlphaFoldDB" id="A0A7W7B0B0"/>
<dbReference type="NCBIfam" id="NF003967">
    <property type="entry name" value="PRK05461.1"/>
    <property type="match status" value="1"/>
</dbReference>
<dbReference type="RefSeq" id="WP_184066744.1">
    <property type="nucleotide sequence ID" value="NZ_JACHNZ010000011.1"/>
</dbReference>
<accession>A0A7W7B0B0</accession>
<evidence type="ECO:0000259" key="3">
    <source>
        <dbReference type="PROSITE" id="PS51087"/>
    </source>
</evidence>
<proteinExistence type="inferred from homology"/>
<dbReference type="InterPro" id="IPR050718">
    <property type="entry name" value="ApaG-like"/>
</dbReference>
<feature type="domain" description="ApaG" evidence="3">
    <location>
        <begin position="8"/>
        <end position="132"/>
    </location>
</feature>
<dbReference type="InterPro" id="IPR007474">
    <property type="entry name" value="ApaG_domain"/>
</dbReference>
<sequence>MKEFFAASATTNAVTVRANPSYLPERSLPERDHYVWTYHIRIENGRAAPVQLISRHWIITDGTGNVHEVRGAGVVGAQPVIAPGEAYDYVSACPLETPMGTMAGSFQMLDEKGQGFDIAIPLFLLTSPAAAGAAH</sequence>
<organism evidence="4 5">
    <name type="scientific">Sphingosinicella soli</name>
    <dbReference type="NCBI Taxonomy" id="333708"/>
    <lineage>
        <taxon>Bacteria</taxon>
        <taxon>Pseudomonadati</taxon>
        <taxon>Pseudomonadota</taxon>
        <taxon>Alphaproteobacteria</taxon>
        <taxon>Sphingomonadales</taxon>
        <taxon>Sphingosinicellaceae</taxon>
        <taxon>Sphingosinicella</taxon>
    </lineage>
</organism>
<dbReference type="Pfam" id="PF04379">
    <property type="entry name" value="DUF525"/>
    <property type="match status" value="1"/>
</dbReference>
<dbReference type="PANTHER" id="PTHR47191">
    <property type="entry name" value="OS05G0170800 PROTEIN"/>
    <property type="match status" value="1"/>
</dbReference>
<protein>
    <recommendedName>
        <fullName evidence="1 2">Protein ApaG</fullName>
    </recommendedName>
</protein>
<dbReference type="HAMAP" id="MF_00791">
    <property type="entry name" value="ApaG"/>
    <property type="match status" value="1"/>
</dbReference>